<keyword evidence="3" id="KW-1185">Reference proteome</keyword>
<sequence>MSISQYSRPASLVPVLALLVACSAPVGAAPEVDAVSDAAPATNAAAPVSSGSIVGEWNPDPSLCADSRMTFTADGRHEALMDDGDGWQVLAAGRYELDGRTLVIRFEGEVQEREVVSVDGEALVLRHDDAALAEVTGGYEVTLHRCPVRDGGPSA</sequence>
<evidence type="ECO:0000313" key="2">
    <source>
        <dbReference type="EMBL" id="PRH82323.1"/>
    </source>
</evidence>
<evidence type="ECO:0008006" key="4">
    <source>
        <dbReference type="Google" id="ProtNLM"/>
    </source>
</evidence>
<protein>
    <recommendedName>
        <fullName evidence="4">Lipocalin-like domain-containing protein</fullName>
    </recommendedName>
</protein>
<dbReference type="Proteomes" id="UP000241736">
    <property type="component" value="Unassembled WGS sequence"/>
</dbReference>
<feature type="signal peptide" evidence="1">
    <location>
        <begin position="1"/>
        <end position="28"/>
    </location>
</feature>
<gene>
    <name evidence="2" type="ORF">C6N40_08040</name>
</gene>
<name>A0A2P6M8K3_9GAMM</name>
<dbReference type="RefSeq" id="WP_106990497.1">
    <property type="nucleotide sequence ID" value="NZ_KZ679089.1"/>
</dbReference>
<dbReference type="EMBL" id="PVLF01000011">
    <property type="protein sequence ID" value="PRH82323.1"/>
    <property type="molecule type" value="Genomic_DNA"/>
</dbReference>
<comment type="caution">
    <text evidence="2">The sequence shown here is derived from an EMBL/GenBank/DDBJ whole genome shotgun (WGS) entry which is preliminary data.</text>
</comment>
<reference evidence="2 3" key="1">
    <citation type="submission" date="2018-03" db="EMBL/GenBank/DDBJ databases">
        <title>Arenimonas caeni sp. nov., isolated from activated sludge.</title>
        <authorList>
            <person name="Liu H."/>
        </authorList>
    </citation>
    <scope>NUCLEOTIDE SEQUENCE [LARGE SCALE GENOMIC DNA]</scope>
    <source>
        <strain evidence="3">z29</strain>
    </source>
</reference>
<organism evidence="2 3">
    <name type="scientific">Arenimonas caeni</name>
    <dbReference type="NCBI Taxonomy" id="2058085"/>
    <lineage>
        <taxon>Bacteria</taxon>
        <taxon>Pseudomonadati</taxon>
        <taxon>Pseudomonadota</taxon>
        <taxon>Gammaproteobacteria</taxon>
        <taxon>Lysobacterales</taxon>
        <taxon>Lysobacteraceae</taxon>
        <taxon>Arenimonas</taxon>
    </lineage>
</organism>
<keyword evidence="1" id="KW-0732">Signal</keyword>
<evidence type="ECO:0000313" key="3">
    <source>
        <dbReference type="Proteomes" id="UP000241736"/>
    </source>
</evidence>
<dbReference type="AlphaFoldDB" id="A0A2P6M8K3"/>
<feature type="chain" id="PRO_5015160866" description="Lipocalin-like domain-containing protein" evidence="1">
    <location>
        <begin position="29"/>
        <end position="155"/>
    </location>
</feature>
<accession>A0A2P6M8K3</accession>
<evidence type="ECO:0000256" key="1">
    <source>
        <dbReference type="SAM" id="SignalP"/>
    </source>
</evidence>
<proteinExistence type="predicted"/>